<evidence type="ECO:0000259" key="2">
    <source>
        <dbReference type="Pfam" id="PF05970"/>
    </source>
</evidence>
<reference evidence="3 4" key="1">
    <citation type="submission" date="2020-02" db="EMBL/GenBank/DDBJ databases">
        <title>Draft genome sequence of Haematococcus lacustris strain NIES-144.</title>
        <authorList>
            <person name="Morimoto D."/>
            <person name="Nakagawa S."/>
            <person name="Yoshida T."/>
            <person name="Sawayama S."/>
        </authorList>
    </citation>
    <scope>NUCLEOTIDE SEQUENCE [LARGE SCALE GENOMIC DNA]</scope>
    <source>
        <strain evidence="3 4">NIES-144</strain>
    </source>
</reference>
<keyword evidence="1" id="KW-0233">DNA recombination</keyword>
<dbReference type="GO" id="GO:0006310">
    <property type="term" value="P:DNA recombination"/>
    <property type="evidence" value="ECO:0007669"/>
    <property type="project" value="UniProtKB-KW"/>
</dbReference>
<protein>
    <recommendedName>
        <fullName evidence="1">ATP-dependent DNA helicase</fullName>
        <ecNumber evidence="1">5.6.2.3</ecNumber>
    </recommendedName>
</protein>
<dbReference type="AlphaFoldDB" id="A0A6A0ADD1"/>
<dbReference type="GO" id="GO:0016787">
    <property type="term" value="F:hydrolase activity"/>
    <property type="evidence" value="ECO:0007669"/>
    <property type="project" value="UniProtKB-KW"/>
</dbReference>
<dbReference type="GO" id="GO:0006281">
    <property type="term" value="P:DNA repair"/>
    <property type="evidence" value="ECO:0007669"/>
    <property type="project" value="UniProtKB-KW"/>
</dbReference>
<accession>A0A6A0ADD1</accession>
<evidence type="ECO:0000256" key="1">
    <source>
        <dbReference type="RuleBase" id="RU363044"/>
    </source>
</evidence>
<dbReference type="SUPFAM" id="SSF52540">
    <property type="entry name" value="P-loop containing nucleoside triphosphate hydrolases"/>
    <property type="match status" value="1"/>
</dbReference>
<sequence length="422" mass="46818">MPAAAMADLQAPETTLTGWFRLNDCDPAAHDLLYPDLPKRYVWNKGTRQWKLRQRGHPPLGRIELHMMHMMPFTPQDVRQQLRRMGQPWPAGFPDLEEPVVLPGQECELIQQQRRYDREALRHEVAALMPLMNAEQRRLYEGIMRAVNGDPPLQPLQGGQHRRNVFFVYSPGGCGKTFMFKLLLASIRSQGKIALAIASSGIASLLMDGGTTAHSRFKIPINLTAESLCRVDAQSDAAALLRATSAIVWDEAPMAHKHCYEAVDRTMRDVMRTDAQAAQQLFGGKVVILGGDFRQVLPVVKHGTRAGIVGAGLNSSHLWPHIKVVRLQTNMRVQQLAGTDPEQAQQQQEFADLLLAVGEGRDGTLFKIPPGMALPGTNYKQMVARVFGDPEHDAAARTQEALLGRAILAPKNDDVNAINDFV</sequence>
<name>A0A6A0ADD1_HAELA</name>
<keyword evidence="1" id="KW-0067">ATP-binding</keyword>
<comment type="caution">
    <text evidence="3">The sequence shown here is derived from an EMBL/GenBank/DDBJ whole genome shotgun (WGS) entry which is preliminary data.</text>
</comment>
<dbReference type="InterPro" id="IPR027417">
    <property type="entry name" value="P-loop_NTPase"/>
</dbReference>
<keyword evidence="1" id="KW-0227">DNA damage</keyword>
<keyword evidence="4" id="KW-1185">Reference proteome</keyword>
<dbReference type="InterPro" id="IPR010285">
    <property type="entry name" value="DNA_helicase_pif1-like_DEAD"/>
</dbReference>
<comment type="similarity">
    <text evidence="1">Belongs to the helicase family.</text>
</comment>
<evidence type="ECO:0000313" key="3">
    <source>
        <dbReference type="EMBL" id="GFH30705.1"/>
    </source>
</evidence>
<dbReference type="GO" id="GO:0005524">
    <property type="term" value="F:ATP binding"/>
    <property type="evidence" value="ECO:0007669"/>
    <property type="project" value="UniProtKB-KW"/>
</dbReference>
<dbReference type="Gene3D" id="3.40.50.300">
    <property type="entry name" value="P-loop containing nucleotide triphosphate hydrolases"/>
    <property type="match status" value="1"/>
</dbReference>
<keyword evidence="1" id="KW-0378">Hydrolase</keyword>
<comment type="catalytic activity">
    <reaction evidence="1">
        <text>ATP + H2O = ADP + phosphate + H(+)</text>
        <dbReference type="Rhea" id="RHEA:13065"/>
        <dbReference type="ChEBI" id="CHEBI:15377"/>
        <dbReference type="ChEBI" id="CHEBI:15378"/>
        <dbReference type="ChEBI" id="CHEBI:30616"/>
        <dbReference type="ChEBI" id="CHEBI:43474"/>
        <dbReference type="ChEBI" id="CHEBI:456216"/>
        <dbReference type="EC" id="5.6.2.3"/>
    </reaction>
</comment>
<keyword evidence="1 3" id="KW-0347">Helicase</keyword>
<dbReference type="PANTHER" id="PTHR10492:SF57">
    <property type="entry name" value="ATP-DEPENDENT DNA HELICASE"/>
    <property type="match status" value="1"/>
</dbReference>
<organism evidence="3 4">
    <name type="scientific">Haematococcus lacustris</name>
    <name type="common">Green alga</name>
    <name type="synonym">Haematococcus pluvialis</name>
    <dbReference type="NCBI Taxonomy" id="44745"/>
    <lineage>
        <taxon>Eukaryota</taxon>
        <taxon>Viridiplantae</taxon>
        <taxon>Chlorophyta</taxon>
        <taxon>core chlorophytes</taxon>
        <taxon>Chlorophyceae</taxon>
        <taxon>CS clade</taxon>
        <taxon>Chlamydomonadales</taxon>
        <taxon>Haematococcaceae</taxon>
        <taxon>Haematococcus</taxon>
    </lineage>
</organism>
<comment type="cofactor">
    <cofactor evidence="1">
        <name>Mg(2+)</name>
        <dbReference type="ChEBI" id="CHEBI:18420"/>
    </cofactor>
</comment>
<dbReference type="EMBL" id="BLLF01005081">
    <property type="protein sequence ID" value="GFH30705.1"/>
    <property type="molecule type" value="Genomic_DNA"/>
</dbReference>
<feature type="non-terminal residue" evidence="3">
    <location>
        <position position="422"/>
    </location>
</feature>
<proteinExistence type="inferred from homology"/>
<dbReference type="EC" id="5.6.2.3" evidence="1"/>
<keyword evidence="1" id="KW-0234">DNA repair</keyword>
<dbReference type="Proteomes" id="UP000485058">
    <property type="component" value="Unassembled WGS sequence"/>
</dbReference>
<dbReference type="Pfam" id="PF05970">
    <property type="entry name" value="PIF1"/>
    <property type="match status" value="1"/>
</dbReference>
<gene>
    <name evidence="3" type="ORF">HaLaN_29604</name>
</gene>
<feature type="domain" description="DNA helicase Pif1-like DEAD-box helicase" evidence="2">
    <location>
        <begin position="133"/>
        <end position="361"/>
    </location>
</feature>
<dbReference type="PANTHER" id="PTHR10492">
    <property type="match status" value="1"/>
</dbReference>
<dbReference type="GO" id="GO:0000723">
    <property type="term" value="P:telomere maintenance"/>
    <property type="evidence" value="ECO:0007669"/>
    <property type="project" value="InterPro"/>
</dbReference>
<evidence type="ECO:0000313" key="4">
    <source>
        <dbReference type="Proteomes" id="UP000485058"/>
    </source>
</evidence>
<dbReference type="GO" id="GO:0043139">
    <property type="term" value="F:5'-3' DNA helicase activity"/>
    <property type="evidence" value="ECO:0007669"/>
    <property type="project" value="UniProtKB-EC"/>
</dbReference>
<keyword evidence="1" id="KW-0547">Nucleotide-binding</keyword>